<comment type="caution">
    <text evidence="2">The sequence shown here is derived from an EMBL/GenBank/DDBJ whole genome shotgun (WGS) entry which is preliminary data.</text>
</comment>
<feature type="compositionally biased region" description="Basic and acidic residues" evidence="1">
    <location>
        <begin position="68"/>
        <end position="98"/>
    </location>
</feature>
<protein>
    <submittedName>
        <fullName evidence="2">Uncharacterized protein</fullName>
    </submittedName>
</protein>
<dbReference type="Proteomes" id="UP001460270">
    <property type="component" value="Unassembled WGS sequence"/>
</dbReference>
<name>A0AAW0MHM2_9GOBI</name>
<sequence>MYPPKTRVSPPVARVPPEPNSGSVSLRHSLLSDCPAFTCVGLFTCVRLLLVRASVCSVGLPTLSTQDLTRDRGLDRGQDRRRRQEQQKWDKTGDRTELLQDILPRRAPGQDLDPGQERGPWTVDGDLGPGGGGDGRGQ</sequence>
<gene>
    <name evidence="2" type="ORF">WMY93_033270</name>
</gene>
<keyword evidence="3" id="KW-1185">Reference proteome</keyword>
<dbReference type="EMBL" id="JBBPFD010000152">
    <property type="protein sequence ID" value="KAK7880062.1"/>
    <property type="molecule type" value="Genomic_DNA"/>
</dbReference>
<evidence type="ECO:0000313" key="3">
    <source>
        <dbReference type="Proteomes" id="UP001460270"/>
    </source>
</evidence>
<feature type="compositionally biased region" description="Gly residues" evidence="1">
    <location>
        <begin position="127"/>
        <end position="138"/>
    </location>
</feature>
<proteinExistence type="predicted"/>
<feature type="region of interest" description="Disordered" evidence="1">
    <location>
        <begin position="62"/>
        <end position="138"/>
    </location>
</feature>
<dbReference type="AlphaFoldDB" id="A0AAW0MHM2"/>
<organism evidence="2 3">
    <name type="scientific">Mugilogobius chulae</name>
    <name type="common">yellowstripe goby</name>
    <dbReference type="NCBI Taxonomy" id="88201"/>
    <lineage>
        <taxon>Eukaryota</taxon>
        <taxon>Metazoa</taxon>
        <taxon>Chordata</taxon>
        <taxon>Craniata</taxon>
        <taxon>Vertebrata</taxon>
        <taxon>Euteleostomi</taxon>
        <taxon>Actinopterygii</taxon>
        <taxon>Neopterygii</taxon>
        <taxon>Teleostei</taxon>
        <taxon>Neoteleostei</taxon>
        <taxon>Acanthomorphata</taxon>
        <taxon>Gobiaria</taxon>
        <taxon>Gobiiformes</taxon>
        <taxon>Gobioidei</taxon>
        <taxon>Gobiidae</taxon>
        <taxon>Gobionellinae</taxon>
        <taxon>Mugilogobius</taxon>
    </lineage>
</organism>
<evidence type="ECO:0000256" key="1">
    <source>
        <dbReference type="SAM" id="MobiDB-lite"/>
    </source>
</evidence>
<feature type="region of interest" description="Disordered" evidence="1">
    <location>
        <begin position="1"/>
        <end position="25"/>
    </location>
</feature>
<evidence type="ECO:0000313" key="2">
    <source>
        <dbReference type="EMBL" id="KAK7880062.1"/>
    </source>
</evidence>
<accession>A0AAW0MHM2</accession>
<reference evidence="3" key="1">
    <citation type="submission" date="2024-04" db="EMBL/GenBank/DDBJ databases">
        <title>Salinicola lusitanus LLJ914,a marine bacterium isolated from the Okinawa Trough.</title>
        <authorList>
            <person name="Li J."/>
        </authorList>
    </citation>
    <scope>NUCLEOTIDE SEQUENCE [LARGE SCALE GENOMIC DNA]</scope>
</reference>